<organism evidence="2 3">
    <name type="scientific">Candidatus Nitrosotenuis uzonensis</name>
    <dbReference type="NCBI Taxonomy" id="1407055"/>
    <lineage>
        <taxon>Archaea</taxon>
        <taxon>Nitrososphaerota</taxon>
        <taxon>Candidatus Nitrosotenuis</taxon>
    </lineage>
</organism>
<reference evidence="2" key="1">
    <citation type="submission" date="2021-02" db="EMBL/GenBank/DDBJ databases">
        <authorList>
            <person name="Han P."/>
        </authorList>
    </citation>
    <scope>NUCLEOTIDE SEQUENCE</scope>
    <source>
        <strain evidence="2">Candidatus Nitrosotenuis uzonensis 5A</strain>
    </source>
</reference>
<dbReference type="GO" id="GO:0032259">
    <property type="term" value="P:methylation"/>
    <property type="evidence" value="ECO:0007669"/>
    <property type="project" value="UniProtKB-KW"/>
</dbReference>
<accession>A0A812F584</accession>
<gene>
    <name evidence="2" type="ORF">NUZ5A_20597</name>
</gene>
<dbReference type="AlphaFoldDB" id="A0A812F584"/>
<name>A0A812F584_9ARCH</name>
<dbReference type="EMBL" id="CAJNAQ010000002">
    <property type="protein sequence ID" value="CAE6489311.1"/>
    <property type="molecule type" value="Genomic_DNA"/>
</dbReference>
<feature type="domain" description="Methyltransferase" evidence="1">
    <location>
        <begin position="72"/>
        <end position="176"/>
    </location>
</feature>
<proteinExistence type="predicted"/>
<dbReference type="CDD" id="cd02440">
    <property type="entry name" value="AdoMet_MTases"/>
    <property type="match status" value="1"/>
</dbReference>
<keyword evidence="2" id="KW-0808">Transferase</keyword>
<comment type="caution">
    <text evidence="2">The sequence shown here is derived from an EMBL/GenBank/DDBJ whole genome shotgun (WGS) entry which is preliminary data.</text>
</comment>
<dbReference type="GO" id="GO:0008168">
    <property type="term" value="F:methyltransferase activity"/>
    <property type="evidence" value="ECO:0007669"/>
    <property type="project" value="UniProtKB-KW"/>
</dbReference>
<dbReference type="PANTHER" id="PTHR43861:SF1">
    <property type="entry name" value="TRANS-ACONITATE 2-METHYLTRANSFERASE"/>
    <property type="match status" value="1"/>
</dbReference>
<dbReference type="InterPro" id="IPR025714">
    <property type="entry name" value="Methyltranfer_dom"/>
</dbReference>
<sequence length="303" mass="34823">MIRFYDIIKSVLRLVLENMAGLKTRKLYTEYKKRLIKTWNEIAPRYHRRWAKDGVGPFKSTDEIIKLAQIRHGDTVLDVACGTGAVTKKILSKIGPQGRVVGIDSSQTAIYIAKNYVKNKSADFIIADAECIHFNEKFDKVTCQYALFFFPDSQKVLRNIKRCMKNNGTLALAVHGNGNAVPFFSSIVDVVTKFIPDYLPKGAPSLDRFGTIQELKREAVKAGFSNIKIMQYQYKYSPGTFAEYWKNYLRYLATPLKQKICELEKKDLKQMKEEIRTKTMPFTKKDGRIVFPWKVLILVAKKP</sequence>
<evidence type="ECO:0000259" key="1">
    <source>
        <dbReference type="Pfam" id="PF13847"/>
    </source>
</evidence>
<dbReference type="Proteomes" id="UP000655759">
    <property type="component" value="Unassembled WGS sequence"/>
</dbReference>
<dbReference type="Gene3D" id="3.40.50.150">
    <property type="entry name" value="Vaccinia Virus protein VP39"/>
    <property type="match status" value="1"/>
</dbReference>
<dbReference type="InterPro" id="IPR029063">
    <property type="entry name" value="SAM-dependent_MTases_sf"/>
</dbReference>
<protein>
    <submittedName>
        <fullName evidence="2">Methyltransferase type 11</fullName>
    </submittedName>
</protein>
<evidence type="ECO:0000313" key="3">
    <source>
        <dbReference type="Proteomes" id="UP000655759"/>
    </source>
</evidence>
<dbReference type="SUPFAM" id="SSF53335">
    <property type="entry name" value="S-adenosyl-L-methionine-dependent methyltransferases"/>
    <property type="match status" value="1"/>
</dbReference>
<evidence type="ECO:0000313" key="2">
    <source>
        <dbReference type="EMBL" id="CAE6489311.1"/>
    </source>
</evidence>
<keyword evidence="2" id="KW-0489">Methyltransferase</keyword>
<dbReference type="PANTHER" id="PTHR43861">
    <property type="entry name" value="TRANS-ACONITATE 2-METHYLTRANSFERASE-RELATED"/>
    <property type="match status" value="1"/>
</dbReference>
<dbReference type="Pfam" id="PF13847">
    <property type="entry name" value="Methyltransf_31"/>
    <property type="match status" value="1"/>
</dbReference>